<evidence type="ECO:0000313" key="2">
    <source>
        <dbReference type="Proteomes" id="UP000199467"/>
    </source>
</evidence>
<dbReference type="Proteomes" id="UP000199467">
    <property type="component" value="Unassembled WGS sequence"/>
</dbReference>
<keyword evidence="2" id="KW-1185">Reference proteome</keyword>
<name>A0A1G6UBP7_9GAMM</name>
<reference evidence="2" key="1">
    <citation type="submission" date="2016-10" db="EMBL/GenBank/DDBJ databases">
        <authorList>
            <person name="Varghese N."/>
            <person name="Submissions S."/>
        </authorList>
    </citation>
    <scope>NUCLEOTIDE SEQUENCE [LARGE SCALE GENOMIC DNA]</scope>
    <source>
        <strain evidence="2">DSM 26382</strain>
    </source>
</reference>
<dbReference type="RefSeq" id="WP_090337438.1">
    <property type="nucleotide sequence ID" value="NZ_FMZQ01000015.1"/>
</dbReference>
<organism evidence="1 2">
    <name type="scientific">Ectopseudomonas chengduensis</name>
    <dbReference type="NCBI Taxonomy" id="489632"/>
    <lineage>
        <taxon>Bacteria</taxon>
        <taxon>Pseudomonadati</taxon>
        <taxon>Pseudomonadota</taxon>
        <taxon>Gammaproteobacteria</taxon>
        <taxon>Pseudomonadales</taxon>
        <taxon>Pseudomonadaceae</taxon>
        <taxon>Ectopseudomonas</taxon>
    </lineage>
</organism>
<dbReference type="AlphaFoldDB" id="A0A1G6UBP7"/>
<evidence type="ECO:0000313" key="1">
    <source>
        <dbReference type="EMBL" id="SDD38679.1"/>
    </source>
</evidence>
<gene>
    <name evidence="1" type="ORF">SAMN05216576_115102</name>
</gene>
<dbReference type="EMBL" id="FMZQ01000015">
    <property type="protein sequence ID" value="SDD38679.1"/>
    <property type="molecule type" value="Genomic_DNA"/>
</dbReference>
<proteinExistence type="predicted"/>
<accession>A0A1G6UBP7</accession>
<sequence length="98" mass="10993">MAAIDFLSSRGFSVKAKDGRLIVSPSSKLTPDLRQYIKRNRLVLIAEVAANDGEMRRTAWDVLIPSGEKCRMVGQPMTYSEALAAARWRWPNADILEN</sequence>
<protein>
    <submittedName>
        <fullName evidence="1">Uncharacterized protein</fullName>
    </submittedName>
</protein>